<dbReference type="Proteomes" id="UP001344251">
    <property type="component" value="Chromosome"/>
</dbReference>
<feature type="compositionally biased region" description="Basic and acidic residues" evidence="1">
    <location>
        <begin position="125"/>
        <end position="139"/>
    </location>
</feature>
<gene>
    <name evidence="2" type="ORF">OG863_35085</name>
</gene>
<feature type="compositionally biased region" description="Gly residues" evidence="1">
    <location>
        <begin position="141"/>
        <end position="151"/>
    </location>
</feature>
<evidence type="ECO:0000313" key="2">
    <source>
        <dbReference type="EMBL" id="WSB72760.1"/>
    </source>
</evidence>
<protein>
    <submittedName>
        <fullName evidence="2">Uncharacterized protein</fullName>
    </submittedName>
</protein>
<dbReference type="EMBL" id="CP109106">
    <property type="protein sequence ID" value="WSB72760.1"/>
    <property type="molecule type" value="Genomic_DNA"/>
</dbReference>
<organism evidence="2 3">
    <name type="scientific">Streptomyces decoyicus</name>
    <dbReference type="NCBI Taxonomy" id="249567"/>
    <lineage>
        <taxon>Bacteria</taxon>
        <taxon>Bacillati</taxon>
        <taxon>Actinomycetota</taxon>
        <taxon>Actinomycetes</taxon>
        <taxon>Kitasatosporales</taxon>
        <taxon>Streptomycetaceae</taxon>
        <taxon>Streptomyces</taxon>
    </lineage>
</organism>
<name>A0ABZ1FS77_9ACTN</name>
<proteinExistence type="predicted"/>
<sequence>MMPGLGPRTVTQRLGERLAGVLERIDAFLGALLHRAAGVEAVLRIEVHVHGLRDDIRDHGLKRRDRGLLGRLQGRVEELLGNFLDDLPHDRTGRGGRRHGRHFGQSEGERRRCLSRDDFRCKDRQLGDHRDFHPDDESGRGVQGGGDGVRGATGVGEVARAARELLPRGVEAVDGVAGVLRQHIARRPDTLMLEILHPGGEIPPLLGGIHQLVLVRRGPVEPEHFKDPLKCVRQHQRHGLRSPGWLWCGQGRIKDGQFGTAASRSREMN</sequence>
<keyword evidence="3" id="KW-1185">Reference proteome</keyword>
<feature type="region of interest" description="Disordered" evidence="1">
    <location>
        <begin position="87"/>
        <end position="109"/>
    </location>
</feature>
<reference evidence="2 3" key="1">
    <citation type="submission" date="2022-10" db="EMBL/GenBank/DDBJ databases">
        <title>The complete genomes of actinobacterial strains from the NBC collection.</title>
        <authorList>
            <person name="Joergensen T.S."/>
            <person name="Alvarez Arevalo M."/>
            <person name="Sterndorff E.B."/>
            <person name="Faurdal D."/>
            <person name="Vuksanovic O."/>
            <person name="Mourched A.-S."/>
            <person name="Charusanti P."/>
            <person name="Shaw S."/>
            <person name="Blin K."/>
            <person name="Weber T."/>
        </authorList>
    </citation>
    <scope>NUCLEOTIDE SEQUENCE [LARGE SCALE GENOMIC DNA]</scope>
    <source>
        <strain evidence="2 3">NBC 01774</strain>
    </source>
</reference>
<accession>A0ABZ1FS77</accession>
<evidence type="ECO:0000313" key="3">
    <source>
        <dbReference type="Proteomes" id="UP001344251"/>
    </source>
</evidence>
<feature type="region of interest" description="Disordered" evidence="1">
    <location>
        <begin position="125"/>
        <end position="151"/>
    </location>
</feature>
<dbReference type="RefSeq" id="WP_326622369.1">
    <property type="nucleotide sequence ID" value="NZ_CP109106.1"/>
</dbReference>
<evidence type="ECO:0000256" key="1">
    <source>
        <dbReference type="SAM" id="MobiDB-lite"/>
    </source>
</evidence>